<dbReference type="InterPro" id="IPR051720">
    <property type="entry name" value="rRNA_MeTrfase/Polyamine_Synth"/>
</dbReference>
<dbReference type="GO" id="GO:0008168">
    <property type="term" value="F:methyltransferase activity"/>
    <property type="evidence" value="ECO:0007669"/>
    <property type="project" value="InterPro"/>
</dbReference>
<dbReference type="Gene3D" id="3.40.50.150">
    <property type="entry name" value="Vaccinia Virus protein VP39"/>
    <property type="match status" value="1"/>
</dbReference>
<organism evidence="2 3">
    <name type="scientific">candidate division WWE3 bacterium RIFCSPLOWO2_01_FULL_41_18</name>
    <dbReference type="NCBI Taxonomy" id="1802625"/>
    <lineage>
        <taxon>Bacteria</taxon>
        <taxon>Katanobacteria</taxon>
    </lineage>
</organism>
<gene>
    <name evidence="2" type="ORF">A3A78_04470</name>
</gene>
<dbReference type="Proteomes" id="UP000176504">
    <property type="component" value="Unassembled WGS sequence"/>
</dbReference>
<protein>
    <recommendedName>
        <fullName evidence="1">N(4)-bis(aminopropyl)spermidine synthase C-terminal domain-containing protein</fullName>
    </recommendedName>
</protein>
<evidence type="ECO:0000259" key="1">
    <source>
        <dbReference type="Pfam" id="PF01861"/>
    </source>
</evidence>
<name>A0A1F4VE36_UNCKA</name>
<comment type="caution">
    <text evidence="2">The sequence shown here is derived from an EMBL/GenBank/DDBJ whole genome shotgun (WGS) entry which is preliminary data.</text>
</comment>
<feature type="domain" description="N(4)-bis(aminopropyl)spermidine synthase C-terminal" evidence="1">
    <location>
        <begin position="95"/>
        <end position="276"/>
    </location>
</feature>
<dbReference type="GO" id="GO:0032259">
    <property type="term" value="P:methylation"/>
    <property type="evidence" value="ECO:0007669"/>
    <property type="project" value="InterPro"/>
</dbReference>
<accession>A0A1F4VE36</accession>
<dbReference type="Pfam" id="PF01861">
    <property type="entry name" value="BpsA_C"/>
    <property type="match status" value="1"/>
</dbReference>
<dbReference type="InterPro" id="IPR002052">
    <property type="entry name" value="DNA_methylase_N6_adenine_CS"/>
</dbReference>
<dbReference type="SUPFAM" id="SSF53335">
    <property type="entry name" value="S-adenosyl-L-methionine-dependent methyltransferases"/>
    <property type="match status" value="1"/>
</dbReference>
<reference evidence="2 3" key="1">
    <citation type="journal article" date="2016" name="Nat. Commun.">
        <title>Thousands of microbial genomes shed light on interconnected biogeochemical processes in an aquifer system.</title>
        <authorList>
            <person name="Anantharaman K."/>
            <person name="Brown C.T."/>
            <person name="Hug L.A."/>
            <person name="Sharon I."/>
            <person name="Castelle C.J."/>
            <person name="Probst A.J."/>
            <person name="Thomas B.C."/>
            <person name="Singh A."/>
            <person name="Wilkins M.J."/>
            <person name="Karaoz U."/>
            <person name="Brodie E.L."/>
            <person name="Williams K.H."/>
            <person name="Hubbard S.S."/>
            <person name="Banfield J.F."/>
        </authorList>
    </citation>
    <scope>NUCLEOTIDE SEQUENCE [LARGE SCALE GENOMIC DNA]</scope>
</reference>
<dbReference type="InterPro" id="IPR002723">
    <property type="entry name" value="BpsA_C"/>
</dbReference>
<dbReference type="CDD" id="cd02440">
    <property type="entry name" value="AdoMet_MTases"/>
    <property type="match status" value="1"/>
</dbReference>
<dbReference type="InterPro" id="IPR029063">
    <property type="entry name" value="SAM-dependent_MTases_sf"/>
</dbReference>
<dbReference type="GO" id="GO:0003676">
    <property type="term" value="F:nucleic acid binding"/>
    <property type="evidence" value="ECO:0007669"/>
    <property type="project" value="InterPro"/>
</dbReference>
<evidence type="ECO:0000313" key="3">
    <source>
        <dbReference type="Proteomes" id="UP000176504"/>
    </source>
</evidence>
<dbReference type="PROSITE" id="PS00092">
    <property type="entry name" value="N6_MTASE"/>
    <property type="match status" value="1"/>
</dbReference>
<dbReference type="PANTHER" id="PTHR23290:SF0">
    <property type="entry name" value="RRNA N6-ADENOSINE-METHYLTRANSFERASE METTL5"/>
    <property type="match status" value="1"/>
</dbReference>
<proteinExistence type="predicted"/>
<dbReference type="EMBL" id="MEVI01000003">
    <property type="protein sequence ID" value="OGC55200.1"/>
    <property type="molecule type" value="Genomic_DNA"/>
</dbReference>
<sequence>MDLKNLSEKVGISSGDLFLILENIKREGRISTHDLIGKTGFSKETLKKFRDNFSSYLEPVSNFFILNDNGKKFLSSLTFNKKAFEASDELLIHSLYKECATSRPKPKREYDQFYSTEDTQVKRIKFLMENEAYEDASILFLGDDDLTSLCLLEIGAFKNVAVCDIDPSQLSFIESVAKKKSFDIQLYYADLREGLPKDLIESYDVVFSDPPYTPSGFKLFLSRELEALWGSFGKAYICFGSSERSLERFLLVQSIINEFNLAIIYALFNFNRYESALSIGSSSNLYTLMKTPKTKVSKKLDVSKIYTYE</sequence>
<evidence type="ECO:0000313" key="2">
    <source>
        <dbReference type="EMBL" id="OGC55200.1"/>
    </source>
</evidence>
<dbReference type="AlphaFoldDB" id="A0A1F4VE36"/>
<dbReference type="GO" id="GO:0006596">
    <property type="term" value="P:polyamine biosynthetic process"/>
    <property type="evidence" value="ECO:0007669"/>
    <property type="project" value="TreeGrafter"/>
</dbReference>
<dbReference type="PANTHER" id="PTHR23290">
    <property type="entry name" value="RRNA N6-ADENOSINE-METHYLTRANSFERASE METTL5"/>
    <property type="match status" value="1"/>
</dbReference>